<dbReference type="EMBL" id="BGZK01000519">
    <property type="protein sequence ID" value="GBP48228.1"/>
    <property type="molecule type" value="Genomic_DNA"/>
</dbReference>
<evidence type="ECO:0000313" key="2">
    <source>
        <dbReference type="Proteomes" id="UP000299102"/>
    </source>
</evidence>
<organism evidence="1 2">
    <name type="scientific">Eumeta variegata</name>
    <name type="common">Bagworm moth</name>
    <name type="synonym">Eumeta japonica</name>
    <dbReference type="NCBI Taxonomy" id="151549"/>
    <lineage>
        <taxon>Eukaryota</taxon>
        <taxon>Metazoa</taxon>
        <taxon>Ecdysozoa</taxon>
        <taxon>Arthropoda</taxon>
        <taxon>Hexapoda</taxon>
        <taxon>Insecta</taxon>
        <taxon>Pterygota</taxon>
        <taxon>Neoptera</taxon>
        <taxon>Endopterygota</taxon>
        <taxon>Lepidoptera</taxon>
        <taxon>Glossata</taxon>
        <taxon>Ditrysia</taxon>
        <taxon>Tineoidea</taxon>
        <taxon>Psychidae</taxon>
        <taxon>Oiketicinae</taxon>
        <taxon>Eumeta</taxon>
    </lineage>
</organism>
<accession>A0A4C1WA11</accession>
<reference evidence="1 2" key="1">
    <citation type="journal article" date="2019" name="Commun. Biol.">
        <title>The bagworm genome reveals a unique fibroin gene that provides high tensile strength.</title>
        <authorList>
            <person name="Kono N."/>
            <person name="Nakamura H."/>
            <person name="Ohtoshi R."/>
            <person name="Tomita M."/>
            <person name="Numata K."/>
            <person name="Arakawa K."/>
        </authorList>
    </citation>
    <scope>NUCLEOTIDE SEQUENCE [LARGE SCALE GENOMIC DNA]</scope>
</reference>
<protein>
    <submittedName>
        <fullName evidence="1">Uncharacterized protein</fullName>
    </submittedName>
</protein>
<evidence type="ECO:0000313" key="1">
    <source>
        <dbReference type="EMBL" id="GBP48228.1"/>
    </source>
</evidence>
<comment type="caution">
    <text evidence="1">The sequence shown here is derived from an EMBL/GenBank/DDBJ whole genome shotgun (WGS) entry which is preliminary data.</text>
</comment>
<keyword evidence="2" id="KW-1185">Reference proteome</keyword>
<name>A0A4C1WA11_EUMVA</name>
<dbReference type="Proteomes" id="UP000299102">
    <property type="component" value="Unassembled WGS sequence"/>
</dbReference>
<gene>
    <name evidence="1" type="ORF">EVAR_96817_1</name>
</gene>
<dbReference type="AlphaFoldDB" id="A0A4C1WA11"/>
<proteinExistence type="predicted"/>
<sequence length="92" mass="10009">MCAQSAQARRAGNRKRAINIPINITHLVFIRCASALGPMPENFFLLQNPVLINYGNISSEPPEPSRLPAKEDVGPSSAHFSVSTGFLSARFI</sequence>